<gene>
    <name evidence="1" type="ORF">KUTeg_001167</name>
</gene>
<dbReference type="EMBL" id="JARBDR010000107">
    <property type="protein sequence ID" value="KAJ8321309.1"/>
    <property type="molecule type" value="Genomic_DNA"/>
</dbReference>
<keyword evidence="2" id="KW-1185">Reference proteome</keyword>
<organism evidence="1 2">
    <name type="scientific">Tegillarca granosa</name>
    <name type="common">Malaysian cockle</name>
    <name type="synonym">Anadara granosa</name>
    <dbReference type="NCBI Taxonomy" id="220873"/>
    <lineage>
        <taxon>Eukaryota</taxon>
        <taxon>Metazoa</taxon>
        <taxon>Spiralia</taxon>
        <taxon>Lophotrochozoa</taxon>
        <taxon>Mollusca</taxon>
        <taxon>Bivalvia</taxon>
        <taxon>Autobranchia</taxon>
        <taxon>Pteriomorphia</taxon>
        <taxon>Arcoida</taxon>
        <taxon>Arcoidea</taxon>
        <taxon>Arcidae</taxon>
        <taxon>Tegillarca</taxon>
    </lineage>
</organism>
<accession>A0ABQ9FVP5</accession>
<comment type="caution">
    <text evidence="1">The sequence shown here is derived from an EMBL/GenBank/DDBJ whole genome shotgun (WGS) entry which is preliminary data.</text>
</comment>
<evidence type="ECO:0000313" key="1">
    <source>
        <dbReference type="EMBL" id="KAJ8321309.1"/>
    </source>
</evidence>
<evidence type="ECO:0000313" key="2">
    <source>
        <dbReference type="Proteomes" id="UP001217089"/>
    </source>
</evidence>
<dbReference type="Proteomes" id="UP001217089">
    <property type="component" value="Unassembled WGS sequence"/>
</dbReference>
<name>A0ABQ9FVP5_TEGGR</name>
<proteinExistence type="predicted"/>
<sequence>MPSCPFRKGRFTPTVQSCLVSKRPSSWGLSGSFIFVSHHNRSVLCSASVGYLQDGGFFILKIHCFTSWEPVVAMLGLYICSRHQPVVKINIDSSIIDESVNIIVIDQYMWFFFVDLHCCGGCLVYNFIITVESYYGQFDCSQKRKLQIRFVCKTDEGKKIAFLLSGISDLKHHSLEATNTNIYIENNIYFTLGDRSEVNQLKGKEVDFSHTIKLFSLSLTCHCITGYNTSRADYEGHIEQISGGELLSREGQSGEPMFIRSQKVNTMKRYKKKKNNSDLRSLISRYVGSSHDHVFWVRLSSQASCVSLAHLDKGLKYELYDDPWSILVADSCFLMTRFADSCFLMTRLCRPNTVSCSAYSFRFAENFLILFYGSCVMSYLLTLTLIKSNQVLNMNYLMILGQTSSRFAEILLSRFDGSCVMSYLLILTLIKSNQVLNMNHLMILGQTSSRFAEILLSRFDGSCVIQIPNISSTVLSEFNYYFNPVVNFLSIVYIAEIISWPSHLSLARLQCKTIISRFRFIVRLLELSNIGEVQRSCDLVLFYYPRSDLI</sequence>
<reference evidence="1 2" key="1">
    <citation type="submission" date="2022-12" db="EMBL/GenBank/DDBJ databases">
        <title>Chromosome-level genome of Tegillarca granosa.</title>
        <authorList>
            <person name="Kim J."/>
        </authorList>
    </citation>
    <scope>NUCLEOTIDE SEQUENCE [LARGE SCALE GENOMIC DNA]</scope>
    <source>
        <strain evidence="1">Teg-2019</strain>
        <tissue evidence="1">Adductor muscle</tissue>
    </source>
</reference>
<protein>
    <submittedName>
        <fullName evidence="1">Uncharacterized protein</fullName>
    </submittedName>
</protein>